<keyword evidence="1" id="KW-0472">Membrane</keyword>
<evidence type="ECO:0000256" key="1">
    <source>
        <dbReference type="SAM" id="Phobius"/>
    </source>
</evidence>
<dbReference type="AlphaFoldDB" id="A0A1S9U6P4"/>
<evidence type="ECO:0000313" key="3">
    <source>
        <dbReference type="Proteomes" id="UP000191124"/>
    </source>
</evidence>
<keyword evidence="1" id="KW-1133">Transmembrane helix</keyword>
<keyword evidence="1" id="KW-0812">Transmembrane</keyword>
<sequence>MVLGLLVQKWHIVYDIFVLFFIALATGMRQGGLLGLRLKDNNKFKKGIITCINISKAKEI</sequence>
<protein>
    <submittedName>
        <fullName evidence="2">Uncharacterized protein</fullName>
    </submittedName>
</protein>
<feature type="transmembrane region" description="Helical" evidence="1">
    <location>
        <begin position="12"/>
        <end position="36"/>
    </location>
</feature>
<evidence type="ECO:0000313" key="2">
    <source>
        <dbReference type="EMBL" id="OOR17794.1"/>
    </source>
</evidence>
<proteinExistence type="predicted"/>
<dbReference type="Proteomes" id="UP000191124">
    <property type="component" value="Unassembled WGS sequence"/>
</dbReference>
<name>A0A1S9U6P4_BACCE</name>
<gene>
    <name evidence="2" type="ORF">BW892_27095</name>
</gene>
<accession>A0A1S9U6P4</accession>
<reference evidence="2 3" key="1">
    <citation type="submission" date="2017-01" db="EMBL/GenBank/DDBJ databases">
        <title>Bacillus cereus isolates.</title>
        <authorList>
            <person name="Beno S.M."/>
        </authorList>
    </citation>
    <scope>NUCLEOTIDE SEQUENCE [LARGE SCALE GENOMIC DNA]</scope>
    <source>
        <strain evidence="2 3">FSL M7-1219</strain>
    </source>
</reference>
<organism evidence="2 3">
    <name type="scientific">Bacillus cereus</name>
    <dbReference type="NCBI Taxonomy" id="1396"/>
    <lineage>
        <taxon>Bacteria</taxon>
        <taxon>Bacillati</taxon>
        <taxon>Bacillota</taxon>
        <taxon>Bacilli</taxon>
        <taxon>Bacillales</taxon>
        <taxon>Bacillaceae</taxon>
        <taxon>Bacillus</taxon>
        <taxon>Bacillus cereus group</taxon>
    </lineage>
</organism>
<dbReference type="EMBL" id="MUAL01000126">
    <property type="protein sequence ID" value="OOR17794.1"/>
    <property type="molecule type" value="Genomic_DNA"/>
</dbReference>
<comment type="caution">
    <text evidence="2">The sequence shown here is derived from an EMBL/GenBank/DDBJ whole genome shotgun (WGS) entry which is preliminary data.</text>
</comment>